<accession>A0A9D1L6Z5</accession>
<dbReference type="CDD" id="cd17546">
    <property type="entry name" value="REC_hyHK_CKI1_RcsC-like"/>
    <property type="match status" value="1"/>
</dbReference>
<dbReference type="AlphaFoldDB" id="A0A9D1L6Z5"/>
<evidence type="ECO:0000256" key="1">
    <source>
        <dbReference type="ARBA" id="ARBA00018672"/>
    </source>
</evidence>
<dbReference type="SUPFAM" id="SSF47226">
    <property type="entry name" value="Histidine-containing phosphotransfer domain, HPT domain"/>
    <property type="match status" value="1"/>
</dbReference>
<dbReference type="InterPro" id="IPR036641">
    <property type="entry name" value="HPT_dom_sf"/>
</dbReference>
<keyword evidence="3" id="KW-0597">Phosphoprotein</keyword>
<dbReference type="Pfam" id="PF00072">
    <property type="entry name" value="Response_reg"/>
    <property type="match status" value="1"/>
</dbReference>
<evidence type="ECO:0000259" key="4">
    <source>
        <dbReference type="PROSITE" id="PS50110"/>
    </source>
</evidence>
<comment type="function">
    <text evidence="2">May play the central regulatory role in sporulation. It may be an element of the effector pathway responsible for the activation of sporulation genes in response to nutritional stress. Spo0A may act in concert with spo0H (a sigma factor) to control the expression of some genes that are critical to the sporulation process.</text>
</comment>
<proteinExistence type="predicted"/>
<dbReference type="Gene3D" id="1.20.120.160">
    <property type="entry name" value="HPT domain"/>
    <property type="match status" value="1"/>
</dbReference>
<dbReference type="Proteomes" id="UP000824090">
    <property type="component" value="Unassembled WGS sequence"/>
</dbReference>
<name>A0A9D1L6Z5_9FIRM</name>
<dbReference type="SMART" id="SM00448">
    <property type="entry name" value="REC"/>
    <property type="match status" value="1"/>
</dbReference>
<reference evidence="5" key="2">
    <citation type="journal article" date="2021" name="PeerJ">
        <title>Extensive microbial diversity within the chicken gut microbiome revealed by metagenomics and culture.</title>
        <authorList>
            <person name="Gilroy R."/>
            <person name="Ravi A."/>
            <person name="Getino M."/>
            <person name="Pursley I."/>
            <person name="Horton D.L."/>
            <person name="Alikhan N.F."/>
            <person name="Baker D."/>
            <person name="Gharbi K."/>
            <person name="Hall N."/>
            <person name="Watson M."/>
            <person name="Adriaenssens E.M."/>
            <person name="Foster-Nyarko E."/>
            <person name="Jarju S."/>
            <person name="Secka A."/>
            <person name="Antonio M."/>
            <person name="Oren A."/>
            <person name="Chaudhuri R.R."/>
            <person name="La Ragione R."/>
            <person name="Hildebrand F."/>
            <person name="Pallen M.J."/>
        </authorList>
    </citation>
    <scope>NUCLEOTIDE SEQUENCE</scope>
    <source>
        <strain evidence="5">ChiHcec3-6078</strain>
    </source>
</reference>
<dbReference type="InterPro" id="IPR008207">
    <property type="entry name" value="Sig_transdc_His_kin_Hpt_dom"/>
</dbReference>
<reference evidence="5" key="1">
    <citation type="submission" date="2020-10" db="EMBL/GenBank/DDBJ databases">
        <authorList>
            <person name="Gilroy R."/>
        </authorList>
    </citation>
    <scope>NUCLEOTIDE SEQUENCE</scope>
    <source>
        <strain evidence="5">ChiHcec3-6078</strain>
    </source>
</reference>
<feature type="modified residue" description="4-aspartylphosphate" evidence="3">
    <location>
        <position position="63"/>
    </location>
</feature>
<evidence type="ECO:0000313" key="6">
    <source>
        <dbReference type="Proteomes" id="UP000824090"/>
    </source>
</evidence>
<dbReference type="InterPro" id="IPR011006">
    <property type="entry name" value="CheY-like_superfamily"/>
</dbReference>
<gene>
    <name evidence="5" type="ORF">IAC50_03275</name>
</gene>
<dbReference type="InterPro" id="IPR052048">
    <property type="entry name" value="ST_Response_Regulator"/>
</dbReference>
<dbReference type="PANTHER" id="PTHR43228">
    <property type="entry name" value="TWO-COMPONENT RESPONSE REGULATOR"/>
    <property type="match status" value="1"/>
</dbReference>
<sequence length="265" mass="29389">MNRSMEYSNDIVLIVEDTAANSEIIETFLEDINVRCENAFDGLEAVARCGAVEKDYFSLILMDINLPHMNGAETAKRIRSMGVKAPIVAVTASNKKDRKLREGGKIFDAFLFKPFSYLEFYTAIAPYIKNAMSYTTGEIAVFSGIDALSETDPGVCDVSLAISNMGNNPRLFIKHFKNFRKNNADLSARLQRLIEEGDISGAASLCHSVKGLSGMLALNSVSRHITELEDLLSQSPHFSEGARKSIFRLISSIKEDIRSVCRIQF</sequence>
<dbReference type="PROSITE" id="PS50110">
    <property type="entry name" value="RESPONSE_REGULATORY"/>
    <property type="match status" value="1"/>
</dbReference>
<dbReference type="SUPFAM" id="SSF52172">
    <property type="entry name" value="CheY-like"/>
    <property type="match status" value="1"/>
</dbReference>
<dbReference type="Gene3D" id="3.40.50.2300">
    <property type="match status" value="1"/>
</dbReference>
<organism evidence="5 6">
    <name type="scientific">Candidatus Allocopromorpha excrementigallinarum</name>
    <dbReference type="NCBI Taxonomy" id="2840742"/>
    <lineage>
        <taxon>Bacteria</taxon>
        <taxon>Bacillati</taxon>
        <taxon>Bacillota</taxon>
        <taxon>Clostridia</taxon>
        <taxon>Eubacteriales</taxon>
        <taxon>Eubacteriaceae</taxon>
        <taxon>Eubacteriaceae incertae sedis</taxon>
        <taxon>Candidatus Allocopromorpha</taxon>
    </lineage>
</organism>
<dbReference type="PANTHER" id="PTHR43228:SF1">
    <property type="entry name" value="TWO-COMPONENT RESPONSE REGULATOR ARR22"/>
    <property type="match status" value="1"/>
</dbReference>
<protein>
    <recommendedName>
        <fullName evidence="1">Stage 0 sporulation protein A homolog</fullName>
    </recommendedName>
</protein>
<dbReference type="Pfam" id="PF01627">
    <property type="entry name" value="Hpt"/>
    <property type="match status" value="1"/>
</dbReference>
<dbReference type="InterPro" id="IPR001789">
    <property type="entry name" value="Sig_transdc_resp-reg_receiver"/>
</dbReference>
<evidence type="ECO:0000313" key="5">
    <source>
        <dbReference type="EMBL" id="HIU25508.1"/>
    </source>
</evidence>
<dbReference type="EMBL" id="DVMP01000068">
    <property type="protein sequence ID" value="HIU25508.1"/>
    <property type="molecule type" value="Genomic_DNA"/>
</dbReference>
<evidence type="ECO:0000256" key="2">
    <source>
        <dbReference type="ARBA" id="ARBA00024867"/>
    </source>
</evidence>
<feature type="domain" description="Response regulatory" evidence="4">
    <location>
        <begin position="11"/>
        <end position="128"/>
    </location>
</feature>
<evidence type="ECO:0000256" key="3">
    <source>
        <dbReference type="PROSITE-ProRule" id="PRU00169"/>
    </source>
</evidence>
<dbReference type="GO" id="GO:0000160">
    <property type="term" value="P:phosphorelay signal transduction system"/>
    <property type="evidence" value="ECO:0007669"/>
    <property type="project" value="InterPro"/>
</dbReference>
<comment type="caution">
    <text evidence="5">The sequence shown here is derived from an EMBL/GenBank/DDBJ whole genome shotgun (WGS) entry which is preliminary data.</text>
</comment>